<sequence length="166" mass="19088">MKKTLLLLTVIILSSCGSQKNIATDLLDRTIDDWHDAATTASYEDYFSLMTSDAVFIGTDATENWQLQEFKTFSKPYFDKGKAWSFTPLERHIYQHNGVIYFDELLDTQMGICRGSGILKKENGVYKIAHYVLSIAVPNENVASVTELKKQWDNNYKKELLKKKEF</sequence>
<dbReference type="AlphaFoldDB" id="A0A090QTQ9"/>
<dbReference type="InterPro" id="IPR032710">
    <property type="entry name" value="NTF2-like_dom_sf"/>
</dbReference>
<organism evidence="2 3">
    <name type="scientific">Nonlabens ulvanivorans</name>
    <name type="common">Persicivirga ulvanivorans</name>
    <dbReference type="NCBI Taxonomy" id="906888"/>
    <lineage>
        <taxon>Bacteria</taxon>
        <taxon>Pseudomonadati</taxon>
        <taxon>Bacteroidota</taxon>
        <taxon>Flavobacteriia</taxon>
        <taxon>Flavobacteriales</taxon>
        <taxon>Flavobacteriaceae</taxon>
        <taxon>Nonlabens</taxon>
    </lineage>
</organism>
<reference evidence="2 3" key="1">
    <citation type="journal article" date="2014" name="Genome Announc.">
        <title>Draft Genome Sequences of Marine Flavobacterium Nonlabens Strains NR17, NR24, NR27, NR32, NR33, and Ara13.</title>
        <authorList>
            <person name="Nakanishi M."/>
            <person name="Meirelles P."/>
            <person name="Suzuki R."/>
            <person name="Takatani N."/>
            <person name="Mino S."/>
            <person name="Suda W."/>
            <person name="Oshima K."/>
            <person name="Hattori M."/>
            <person name="Ohkuma M."/>
            <person name="Hosokawa M."/>
            <person name="Miyashita K."/>
            <person name="Thompson F.L."/>
            <person name="Niwa A."/>
            <person name="Sawabe T."/>
            <person name="Sawabe T."/>
        </authorList>
    </citation>
    <scope>NUCLEOTIDE SEQUENCE [LARGE SCALE GENOMIC DNA]</scope>
    <source>
        <strain evidence="3">JCM19314</strain>
    </source>
</reference>
<dbReference type="PROSITE" id="PS51257">
    <property type="entry name" value="PROKAR_LIPOPROTEIN"/>
    <property type="match status" value="1"/>
</dbReference>
<dbReference type="Pfam" id="PF13474">
    <property type="entry name" value="SnoaL_3"/>
    <property type="match status" value="1"/>
</dbReference>
<gene>
    <name evidence="2" type="ORF">JCM19314_2882</name>
</gene>
<evidence type="ECO:0000313" key="2">
    <source>
        <dbReference type="EMBL" id="GAK98851.1"/>
    </source>
</evidence>
<dbReference type="EMBL" id="BBMM01000001">
    <property type="protein sequence ID" value="GAK98851.1"/>
    <property type="molecule type" value="Genomic_DNA"/>
</dbReference>
<evidence type="ECO:0000313" key="3">
    <source>
        <dbReference type="Proteomes" id="UP000029226"/>
    </source>
</evidence>
<evidence type="ECO:0000259" key="1">
    <source>
        <dbReference type="Pfam" id="PF13474"/>
    </source>
</evidence>
<comment type="caution">
    <text evidence="2">The sequence shown here is derived from an EMBL/GenBank/DDBJ whole genome shotgun (WGS) entry which is preliminary data.</text>
</comment>
<accession>A0A090QTQ9</accession>
<dbReference type="Gene3D" id="3.10.450.50">
    <property type="match status" value="1"/>
</dbReference>
<dbReference type="Proteomes" id="UP000029226">
    <property type="component" value="Unassembled WGS sequence"/>
</dbReference>
<dbReference type="SUPFAM" id="SSF54427">
    <property type="entry name" value="NTF2-like"/>
    <property type="match status" value="1"/>
</dbReference>
<name>A0A090QTQ9_NONUL</name>
<feature type="domain" description="SnoaL-like" evidence="1">
    <location>
        <begin position="30"/>
        <end position="138"/>
    </location>
</feature>
<dbReference type="InterPro" id="IPR037401">
    <property type="entry name" value="SnoaL-like"/>
</dbReference>
<proteinExistence type="predicted"/>
<protein>
    <recommendedName>
        <fullName evidence="1">SnoaL-like domain-containing protein</fullName>
    </recommendedName>
</protein>